<evidence type="ECO:0000313" key="3">
    <source>
        <dbReference type="Proteomes" id="UP001419268"/>
    </source>
</evidence>
<comment type="caution">
    <text evidence="2">The sequence shown here is derived from an EMBL/GenBank/DDBJ whole genome shotgun (WGS) entry which is preliminary data.</text>
</comment>
<reference evidence="2 3" key="1">
    <citation type="submission" date="2024-01" db="EMBL/GenBank/DDBJ databases">
        <title>Genome assemblies of Stephania.</title>
        <authorList>
            <person name="Yang L."/>
        </authorList>
    </citation>
    <scope>NUCLEOTIDE SEQUENCE [LARGE SCALE GENOMIC DNA]</scope>
    <source>
        <strain evidence="2">JXDWG</strain>
        <tissue evidence="2">Leaf</tissue>
    </source>
</reference>
<dbReference type="Proteomes" id="UP001419268">
    <property type="component" value="Unassembled WGS sequence"/>
</dbReference>
<accession>A0AAP0NP67</accession>
<name>A0AAP0NP67_9MAGN</name>
<proteinExistence type="predicted"/>
<gene>
    <name evidence="2" type="ORF">Scep_018785</name>
</gene>
<sequence>MADAPPPSSPPPPPPPLLPLSNPLKPRKRLLATPDRGGGAPRTSQPFSPTSSSSIQSRHPNISTCHSCGSHNSNNNNDDNNSNNNNNNLKTRGKLRILDSQWRIVLLCTNCFKDIRTARTCSYCFLRFREEERVRCGNCRRCVHKECVYDFDRACDWYCVDGFACFDCWEPKSNRKMRTCCGNRSRVLVDVAKEAVVKIAAVVRARDNAGKKDEVARRAAAAAAVALDLYRLDADEEAIKNDPLLSVDNSELEERLRRAIDSSPRIFKQLCSANADPLVALKILKADGHLSSRSTNVCRKLDIVSVTKKPKMPNPDFDRSIFFPEYDPCVVLCLPAQRKKVKFSMSSKKKKHMKIGEDGKTGNSVCEAEAGLCKITDGNDTSVALPGKEAEPGDCCRDKVSVDVEEKKCDQPDMHLLKYSKRTQSHSSTCDGLLSTSKEKVRDGSDTCSLKYRKQVQCQSSCLNVLSTPEEKRLGEPDMYVLKYSKRKRSSNAVLTSSGTFLQSSRDKDIRSKKSHDKDLCASQQKIYQMPDMYFYKYSKRHKSSGNSQVKFPCEDFPLRSQPQQLEFSSYS</sequence>
<dbReference type="EMBL" id="JBBNAG010000008">
    <property type="protein sequence ID" value="KAK9111266.1"/>
    <property type="molecule type" value="Genomic_DNA"/>
</dbReference>
<organism evidence="2 3">
    <name type="scientific">Stephania cephalantha</name>
    <dbReference type="NCBI Taxonomy" id="152367"/>
    <lineage>
        <taxon>Eukaryota</taxon>
        <taxon>Viridiplantae</taxon>
        <taxon>Streptophyta</taxon>
        <taxon>Embryophyta</taxon>
        <taxon>Tracheophyta</taxon>
        <taxon>Spermatophyta</taxon>
        <taxon>Magnoliopsida</taxon>
        <taxon>Ranunculales</taxon>
        <taxon>Menispermaceae</taxon>
        <taxon>Menispermoideae</taxon>
        <taxon>Cissampelideae</taxon>
        <taxon>Stephania</taxon>
    </lineage>
</organism>
<dbReference type="PANTHER" id="PTHR38530">
    <property type="entry name" value="OS06G0468300 PROTEIN"/>
    <property type="match status" value="1"/>
</dbReference>
<evidence type="ECO:0000256" key="1">
    <source>
        <dbReference type="SAM" id="MobiDB-lite"/>
    </source>
</evidence>
<keyword evidence="3" id="KW-1185">Reference proteome</keyword>
<feature type="region of interest" description="Disordered" evidence="1">
    <location>
        <begin position="1"/>
        <end position="60"/>
    </location>
</feature>
<feature type="compositionally biased region" description="Low complexity" evidence="1">
    <location>
        <begin position="43"/>
        <end position="57"/>
    </location>
</feature>
<evidence type="ECO:0000313" key="2">
    <source>
        <dbReference type="EMBL" id="KAK9111266.1"/>
    </source>
</evidence>
<protein>
    <submittedName>
        <fullName evidence="2">Uncharacterized protein</fullName>
    </submittedName>
</protein>
<dbReference type="AlphaFoldDB" id="A0AAP0NP67"/>
<feature type="compositionally biased region" description="Pro residues" evidence="1">
    <location>
        <begin position="1"/>
        <end position="18"/>
    </location>
</feature>